<comment type="caution">
    <text evidence="7">The sequence shown here is derived from an EMBL/GenBank/DDBJ whole genome shotgun (WGS) entry which is preliminary data.</text>
</comment>
<evidence type="ECO:0000313" key="8">
    <source>
        <dbReference type="Proteomes" id="UP000436006"/>
    </source>
</evidence>
<reference evidence="7 8" key="1">
    <citation type="submission" date="2019-12" db="EMBL/GenBank/DDBJ databases">
        <title>Spirosoma sp. HMF4905 genome sequencing and assembly.</title>
        <authorList>
            <person name="Kang H."/>
            <person name="Cha I."/>
            <person name="Kim H."/>
            <person name="Joh K."/>
        </authorList>
    </citation>
    <scope>NUCLEOTIDE SEQUENCE [LARGE SCALE GENOMIC DNA]</scope>
    <source>
        <strain evidence="7 8">HMF4905</strain>
    </source>
</reference>
<keyword evidence="5" id="KW-1133">Transmembrane helix</keyword>
<sequence length="294" mass="32690">MNTLRKLGKWIGGTLLAMTVIFLMIYLFIAYMINGRIDKRYAFKTEQVVIPQDGATLARGEHLALIKGCVECHGEKLSGKVLVDNFPLGRLSSSNLTWGQGGRPTDYSTSDWLMALRHGVDRSGRPLLYMPSHETTVLAKSDLQALIAYCQHLRPVDNQLPANQLGPVVKLLTYVGKMPLLPVEQIDHNRPMVVQADTLEGIAQGKYLAVSCIGCHQPSMKGGKPTLPGGSRIADLTRSGATGRWTKEQFIRTLRTGKTPTGHQLNNNEMPWKMTAQYTDSELKSLYQYLHSLR</sequence>
<dbReference type="GO" id="GO:0020037">
    <property type="term" value="F:heme binding"/>
    <property type="evidence" value="ECO:0007669"/>
    <property type="project" value="InterPro"/>
</dbReference>
<gene>
    <name evidence="7" type="ORF">GO755_27645</name>
</gene>
<feature type="domain" description="Cytochrome c" evidence="6">
    <location>
        <begin position="200"/>
        <end position="294"/>
    </location>
</feature>
<keyword evidence="5" id="KW-0472">Membrane</keyword>
<evidence type="ECO:0000256" key="2">
    <source>
        <dbReference type="ARBA" id="ARBA00022723"/>
    </source>
</evidence>
<keyword evidence="2 4" id="KW-0479">Metal-binding</keyword>
<dbReference type="InterPro" id="IPR036909">
    <property type="entry name" value="Cyt_c-like_dom_sf"/>
</dbReference>
<proteinExistence type="predicted"/>
<protein>
    <submittedName>
        <fullName evidence="7">C-type cytochrome</fullName>
    </submittedName>
</protein>
<dbReference type="PROSITE" id="PS51007">
    <property type="entry name" value="CYTC"/>
    <property type="match status" value="1"/>
</dbReference>
<keyword evidence="8" id="KW-1185">Reference proteome</keyword>
<evidence type="ECO:0000259" key="6">
    <source>
        <dbReference type="PROSITE" id="PS51007"/>
    </source>
</evidence>
<keyword evidence="3 4" id="KW-0408">Iron</keyword>
<dbReference type="AlphaFoldDB" id="A0A7K1SJ49"/>
<name>A0A7K1SJ49_9BACT</name>
<dbReference type="InterPro" id="IPR009056">
    <property type="entry name" value="Cyt_c-like_dom"/>
</dbReference>
<dbReference type="PANTHER" id="PTHR35008">
    <property type="entry name" value="BLL4482 PROTEIN-RELATED"/>
    <property type="match status" value="1"/>
</dbReference>
<evidence type="ECO:0000313" key="7">
    <source>
        <dbReference type="EMBL" id="MVM33841.1"/>
    </source>
</evidence>
<dbReference type="Gene3D" id="1.10.760.10">
    <property type="entry name" value="Cytochrome c-like domain"/>
    <property type="match status" value="2"/>
</dbReference>
<evidence type="ECO:0000256" key="5">
    <source>
        <dbReference type="SAM" id="Phobius"/>
    </source>
</evidence>
<keyword evidence="5" id="KW-0812">Transmembrane</keyword>
<feature type="transmembrane region" description="Helical" evidence="5">
    <location>
        <begin position="12"/>
        <end position="33"/>
    </location>
</feature>
<evidence type="ECO:0000256" key="4">
    <source>
        <dbReference type="PROSITE-ProRule" id="PRU00433"/>
    </source>
</evidence>
<dbReference type="SUPFAM" id="SSF46626">
    <property type="entry name" value="Cytochrome c"/>
    <property type="match status" value="2"/>
</dbReference>
<accession>A0A7K1SJ49</accession>
<organism evidence="7 8">
    <name type="scientific">Spirosoma arboris</name>
    <dbReference type="NCBI Taxonomy" id="2682092"/>
    <lineage>
        <taxon>Bacteria</taxon>
        <taxon>Pseudomonadati</taxon>
        <taxon>Bacteroidota</taxon>
        <taxon>Cytophagia</taxon>
        <taxon>Cytophagales</taxon>
        <taxon>Cytophagaceae</taxon>
        <taxon>Spirosoma</taxon>
    </lineage>
</organism>
<dbReference type="RefSeq" id="WP_157588559.1">
    <property type="nucleotide sequence ID" value="NZ_WPIN01000013.1"/>
</dbReference>
<dbReference type="EMBL" id="WPIN01000013">
    <property type="protein sequence ID" value="MVM33841.1"/>
    <property type="molecule type" value="Genomic_DNA"/>
</dbReference>
<dbReference type="GO" id="GO:0046872">
    <property type="term" value="F:metal ion binding"/>
    <property type="evidence" value="ECO:0007669"/>
    <property type="project" value="UniProtKB-KW"/>
</dbReference>
<dbReference type="Pfam" id="PF00034">
    <property type="entry name" value="Cytochrom_C"/>
    <property type="match status" value="1"/>
</dbReference>
<dbReference type="GO" id="GO:0009055">
    <property type="term" value="F:electron transfer activity"/>
    <property type="evidence" value="ECO:0007669"/>
    <property type="project" value="InterPro"/>
</dbReference>
<evidence type="ECO:0000256" key="1">
    <source>
        <dbReference type="ARBA" id="ARBA00022617"/>
    </source>
</evidence>
<dbReference type="Proteomes" id="UP000436006">
    <property type="component" value="Unassembled WGS sequence"/>
</dbReference>
<dbReference type="PANTHER" id="PTHR35008:SF8">
    <property type="entry name" value="ALCOHOL DEHYDROGENASE CYTOCHROME C SUBUNIT"/>
    <property type="match status" value="1"/>
</dbReference>
<dbReference type="InterPro" id="IPR051459">
    <property type="entry name" value="Cytochrome_c-type_DH"/>
</dbReference>
<evidence type="ECO:0000256" key="3">
    <source>
        <dbReference type="ARBA" id="ARBA00023004"/>
    </source>
</evidence>
<keyword evidence="1 4" id="KW-0349">Heme</keyword>